<keyword evidence="3" id="KW-1185">Reference proteome</keyword>
<dbReference type="EMBL" id="CAKMRJ010005523">
    <property type="protein sequence ID" value="CAH1445054.1"/>
    <property type="molecule type" value="Genomic_DNA"/>
</dbReference>
<sequence length="165" mass="17893">MIDVPGTCEYVMVSRERSGFILNIIDTSGIVEGGYVNDQALDLIKSRAIDNFLSENQLATVNYHGEVATSISFFSPGQTSSSKTQPPQKKATSSSDSKHSGSSRILRQGKQKHRLHPGLLSSQDRATAHYGAVMGLKAIEDGMYLLSADSVMPVSYFVEYVLGSD</sequence>
<evidence type="ECO:0000313" key="3">
    <source>
        <dbReference type="Proteomes" id="UP001157418"/>
    </source>
</evidence>
<proteinExistence type="predicted"/>
<protein>
    <submittedName>
        <fullName evidence="2">Uncharacterized protein</fullName>
    </submittedName>
</protein>
<accession>A0AAU9P4J1</accession>
<dbReference type="AlphaFoldDB" id="A0AAU9P4J1"/>
<reference evidence="2 3" key="1">
    <citation type="submission" date="2022-01" db="EMBL/GenBank/DDBJ databases">
        <authorList>
            <person name="Xiong W."/>
            <person name="Schranz E."/>
        </authorList>
    </citation>
    <scope>NUCLEOTIDE SEQUENCE [LARGE SCALE GENOMIC DNA]</scope>
</reference>
<feature type="compositionally biased region" description="Basic residues" evidence="1">
    <location>
        <begin position="107"/>
        <end position="116"/>
    </location>
</feature>
<organism evidence="2 3">
    <name type="scientific">Lactuca virosa</name>
    <dbReference type="NCBI Taxonomy" id="75947"/>
    <lineage>
        <taxon>Eukaryota</taxon>
        <taxon>Viridiplantae</taxon>
        <taxon>Streptophyta</taxon>
        <taxon>Embryophyta</taxon>
        <taxon>Tracheophyta</taxon>
        <taxon>Spermatophyta</taxon>
        <taxon>Magnoliopsida</taxon>
        <taxon>eudicotyledons</taxon>
        <taxon>Gunneridae</taxon>
        <taxon>Pentapetalae</taxon>
        <taxon>asterids</taxon>
        <taxon>campanulids</taxon>
        <taxon>Asterales</taxon>
        <taxon>Asteraceae</taxon>
        <taxon>Cichorioideae</taxon>
        <taxon>Cichorieae</taxon>
        <taxon>Lactucinae</taxon>
        <taxon>Lactuca</taxon>
    </lineage>
</organism>
<evidence type="ECO:0000256" key="1">
    <source>
        <dbReference type="SAM" id="MobiDB-lite"/>
    </source>
</evidence>
<feature type="region of interest" description="Disordered" evidence="1">
    <location>
        <begin position="75"/>
        <end position="121"/>
    </location>
</feature>
<evidence type="ECO:0000313" key="2">
    <source>
        <dbReference type="EMBL" id="CAH1445054.1"/>
    </source>
</evidence>
<name>A0AAU9P4J1_9ASTR</name>
<feature type="compositionally biased region" description="Polar residues" evidence="1">
    <location>
        <begin position="75"/>
        <end position="92"/>
    </location>
</feature>
<gene>
    <name evidence="2" type="ORF">LVIROSA_LOCUS30846</name>
</gene>
<comment type="caution">
    <text evidence="2">The sequence shown here is derived from an EMBL/GenBank/DDBJ whole genome shotgun (WGS) entry which is preliminary data.</text>
</comment>
<dbReference type="Proteomes" id="UP001157418">
    <property type="component" value="Unassembled WGS sequence"/>
</dbReference>